<evidence type="ECO:0000313" key="4">
    <source>
        <dbReference type="Proteomes" id="UP000663671"/>
    </source>
</evidence>
<sequence>MKVAEILSDLTSLRACGHAEALALVNVHKTIANSDPQQQNRKQTEQVLSPNIGESTLTTQSEELRRAKDLVELHHDIKLKQLNRHNGGLNEELQKARRDVDRVLQELG</sequence>
<dbReference type="VEuPathDB" id="FungiDB:I7I51_04327"/>
<evidence type="ECO:0000313" key="3">
    <source>
        <dbReference type="EMBL" id="QSS62150.1"/>
    </source>
</evidence>
<protein>
    <submittedName>
        <fullName evidence="3">Uncharacterized protein</fullName>
    </submittedName>
</protein>
<evidence type="ECO:0000256" key="2">
    <source>
        <dbReference type="SAM" id="MobiDB-lite"/>
    </source>
</evidence>
<reference evidence="3" key="1">
    <citation type="submission" date="2021-01" db="EMBL/GenBank/DDBJ databases">
        <title>Chromosome-level genome assembly of a human fungal pathogen reveals clustering of transcriptionally co-regulated genes.</title>
        <authorList>
            <person name="Voorhies M."/>
            <person name="Cohen S."/>
            <person name="Shea T.P."/>
            <person name="Petrus S."/>
            <person name="Munoz J.F."/>
            <person name="Poplawski S."/>
            <person name="Goldman W.E."/>
            <person name="Michael T."/>
            <person name="Cuomo C.A."/>
            <person name="Sil A."/>
            <person name="Beyhan S."/>
        </authorList>
    </citation>
    <scope>NUCLEOTIDE SEQUENCE</scope>
    <source>
        <strain evidence="3">WU24</strain>
    </source>
</reference>
<feature type="region of interest" description="Disordered" evidence="2">
    <location>
        <begin position="32"/>
        <end position="60"/>
    </location>
</feature>
<dbReference type="OrthoDB" id="5394455at2759"/>
<gene>
    <name evidence="3" type="ORF">I7I51_04327</name>
</gene>
<dbReference type="Proteomes" id="UP000663671">
    <property type="component" value="Chromosome 5"/>
</dbReference>
<keyword evidence="1" id="KW-0175">Coiled coil</keyword>
<dbReference type="EMBL" id="CP069111">
    <property type="protein sequence ID" value="QSS62150.1"/>
    <property type="molecule type" value="Genomic_DNA"/>
</dbReference>
<feature type="coiled-coil region" evidence="1">
    <location>
        <begin position="79"/>
        <end position="106"/>
    </location>
</feature>
<dbReference type="AlphaFoldDB" id="A0A8A1MA84"/>
<organism evidence="3 4">
    <name type="scientific">Ajellomyces capsulatus</name>
    <name type="common">Darling's disease fungus</name>
    <name type="synonym">Histoplasma capsulatum</name>
    <dbReference type="NCBI Taxonomy" id="5037"/>
    <lineage>
        <taxon>Eukaryota</taxon>
        <taxon>Fungi</taxon>
        <taxon>Dikarya</taxon>
        <taxon>Ascomycota</taxon>
        <taxon>Pezizomycotina</taxon>
        <taxon>Eurotiomycetes</taxon>
        <taxon>Eurotiomycetidae</taxon>
        <taxon>Onygenales</taxon>
        <taxon>Ajellomycetaceae</taxon>
        <taxon>Histoplasma</taxon>
    </lineage>
</organism>
<name>A0A8A1MA84_AJECA</name>
<accession>A0A8A1MA84</accession>
<evidence type="ECO:0000256" key="1">
    <source>
        <dbReference type="SAM" id="Coils"/>
    </source>
</evidence>
<proteinExistence type="predicted"/>